<evidence type="ECO:0000313" key="1">
    <source>
        <dbReference type="EMBL" id="CAJ1506284.1"/>
    </source>
</evidence>
<accession>A0ABN9NH73</accession>
<proteinExistence type="predicted"/>
<evidence type="ECO:0000313" key="2">
    <source>
        <dbReference type="Proteomes" id="UP001190336"/>
    </source>
</evidence>
<organism evidence="1 2">
    <name type="scientific">[Mycobacterium] kokjensenii</name>
    <dbReference type="NCBI Taxonomy" id="3064287"/>
    <lineage>
        <taxon>Bacteria</taxon>
        <taxon>Bacillati</taxon>
        <taxon>Actinomycetota</taxon>
        <taxon>Actinomycetes</taxon>
        <taxon>Mycobacteriales</taxon>
        <taxon>Mycobacteriaceae</taxon>
        <taxon>Mycolicibacter</taxon>
    </lineage>
</organism>
<gene>
    <name evidence="1" type="ORF">MU0083_003907</name>
</gene>
<sequence>MSIEDGADDVISEQGVLIERSGASSQGEYRADGDSVRVSIVAEDGGRYAYYDGGSASMTYEGENMGGDALEFSRAKASVEELRAVLNARLEAG</sequence>
<dbReference type="Proteomes" id="UP001190336">
    <property type="component" value="Chromosome"/>
</dbReference>
<protein>
    <submittedName>
        <fullName evidence="1">Uncharacterized protein</fullName>
    </submittedName>
</protein>
<reference evidence="1 2" key="1">
    <citation type="submission" date="2023-08" db="EMBL/GenBank/DDBJ databases">
        <authorList>
            <person name="Folkvardsen B D."/>
            <person name="Norman A."/>
        </authorList>
    </citation>
    <scope>NUCLEOTIDE SEQUENCE [LARGE SCALE GENOMIC DNA]</scope>
    <source>
        <strain evidence="1 2">Mu0083</strain>
    </source>
</reference>
<dbReference type="EMBL" id="OY726394">
    <property type="protein sequence ID" value="CAJ1506284.1"/>
    <property type="molecule type" value="Genomic_DNA"/>
</dbReference>
<dbReference type="RefSeq" id="WP_308474547.1">
    <property type="nucleotide sequence ID" value="NZ_OY726394.1"/>
</dbReference>
<keyword evidence="2" id="KW-1185">Reference proteome</keyword>
<name>A0ABN9NH73_9MYCO</name>